<feature type="domain" description="Response regulatory" evidence="3">
    <location>
        <begin position="5"/>
        <end position="123"/>
    </location>
</feature>
<dbReference type="PROSITE" id="PS50110">
    <property type="entry name" value="RESPONSE_REGULATORY"/>
    <property type="match status" value="1"/>
</dbReference>
<organism evidence="4 5">
    <name type="scientific">Fluctibacter halophilus</name>
    <dbReference type="NCBI Taxonomy" id="226011"/>
    <lineage>
        <taxon>Bacteria</taxon>
        <taxon>Pseudomonadati</taxon>
        <taxon>Pseudomonadota</taxon>
        <taxon>Gammaproteobacteria</taxon>
        <taxon>Alteromonadales</taxon>
        <taxon>Alteromonadaceae</taxon>
        <taxon>Fluctibacter</taxon>
    </lineage>
</organism>
<evidence type="ECO:0000313" key="5">
    <source>
        <dbReference type="Proteomes" id="UP001520878"/>
    </source>
</evidence>
<sequence length="127" mass="13875">MLSGKVLVIDDEPITLEMVKHILEDIVSGELLLMSSSIEAMACVQTCRDGDLDLVVCDWEMPDHTGLDILKALRAESPDTPFLMMTGHASRQYVLAAMQAGVTGFIAKPFKQQDLVARVRECISPAA</sequence>
<comment type="caution">
    <text evidence="4">The sequence shown here is derived from an EMBL/GenBank/DDBJ whole genome shotgun (WGS) entry which is preliminary data.</text>
</comment>
<evidence type="ECO:0000256" key="1">
    <source>
        <dbReference type="ARBA" id="ARBA00022553"/>
    </source>
</evidence>
<keyword evidence="5" id="KW-1185">Reference proteome</keyword>
<dbReference type="Gene3D" id="3.40.50.2300">
    <property type="match status" value="1"/>
</dbReference>
<dbReference type="PANTHER" id="PTHR44591:SF3">
    <property type="entry name" value="RESPONSE REGULATORY DOMAIN-CONTAINING PROTEIN"/>
    <property type="match status" value="1"/>
</dbReference>
<proteinExistence type="predicted"/>
<dbReference type="SMART" id="SM00448">
    <property type="entry name" value="REC"/>
    <property type="match status" value="1"/>
</dbReference>
<feature type="modified residue" description="4-aspartylphosphate" evidence="2">
    <location>
        <position position="58"/>
    </location>
</feature>
<dbReference type="InterPro" id="IPR050595">
    <property type="entry name" value="Bact_response_regulator"/>
</dbReference>
<dbReference type="InterPro" id="IPR011006">
    <property type="entry name" value="CheY-like_superfamily"/>
</dbReference>
<reference evidence="4 5" key="1">
    <citation type="submission" date="2021-10" db="EMBL/GenBank/DDBJ databases">
        <title>Draft genome of Aestuariibacter halophilus JC2043.</title>
        <authorList>
            <person name="Emsley S.A."/>
            <person name="Pfannmuller K.M."/>
            <person name="Ushijima B."/>
            <person name="Saw J.H."/>
            <person name="Videau P."/>
        </authorList>
    </citation>
    <scope>NUCLEOTIDE SEQUENCE [LARGE SCALE GENOMIC DNA]</scope>
    <source>
        <strain evidence="4 5">JC2043</strain>
    </source>
</reference>
<accession>A0ABS8G9T5</accession>
<evidence type="ECO:0000313" key="4">
    <source>
        <dbReference type="EMBL" id="MCC2617273.1"/>
    </source>
</evidence>
<dbReference type="InterPro" id="IPR001789">
    <property type="entry name" value="Sig_transdc_resp-reg_receiver"/>
</dbReference>
<protein>
    <submittedName>
        <fullName evidence="4">Response regulator</fullName>
    </submittedName>
</protein>
<dbReference type="EMBL" id="JAJEWP010000004">
    <property type="protein sequence ID" value="MCC2617273.1"/>
    <property type="molecule type" value="Genomic_DNA"/>
</dbReference>
<name>A0ABS8G9T5_9ALTE</name>
<dbReference type="SUPFAM" id="SSF52172">
    <property type="entry name" value="CheY-like"/>
    <property type="match status" value="1"/>
</dbReference>
<dbReference type="RefSeq" id="WP_229161300.1">
    <property type="nucleotide sequence ID" value="NZ_JAJEWP010000004.1"/>
</dbReference>
<dbReference type="Pfam" id="PF00072">
    <property type="entry name" value="Response_reg"/>
    <property type="match status" value="1"/>
</dbReference>
<dbReference type="PANTHER" id="PTHR44591">
    <property type="entry name" value="STRESS RESPONSE REGULATOR PROTEIN 1"/>
    <property type="match status" value="1"/>
</dbReference>
<evidence type="ECO:0000259" key="3">
    <source>
        <dbReference type="PROSITE" id="PS50110"/>
    </source>
</evidence>
<evidence type="ECO:0000256" key="2">
    <source>
        <dbReference type="PROSITE-ProRule" id="PRU00169"/>
    </source>
</evidence>
<gene>
    <name evidence="4" type="ORF">LJ739_13550</name>
</gene>
<dbReference type="Proteomes" id="UP001520878">
    <property type="component" value="Unassembled WGS sequence"/>
</dbReference>
<keyword evidence="1 2" id="KW-0597">Phosphoprotein</keyword>